<gene>
    <name evidence="2" type="ORF">H2201_002159</name>
</gene>
<comment type="caution">
    <text evidence="2">The sequence shown here is derived from an EMBL/GenBank/DDBJ whole genome shotgun (WGS) entry which is preliminary data.</text>
</comment>
<feature type="compositionally biased region" description="Low complexity" evidence="1">
    <location>
        <begin position="663"/>
        <end position="681"/>
    </location>
</feature>
<keyword evidence="3" id="KW-1185">Reference proteome</keyword>
<feature type="region of interest" description="Disordered" evidence="1">
    <location>
        <begin position="416"/>
        <end position="446"/>
    </location>
</feature>
<dbReference type="Proteomes" id="UP001172684">
    <property type="component" value="Unassembled WGS sequence"/>
</dbReference>
<feature type="compositionally biased region" description="Acidic residues" evidence="1">
    <location>
        <begin position="639"/>
        <end position="653"/>
    </location>
</feature>
<evidence type="ECO:0000256" key="1">
    <source>
        <dbReference type="SAM" id="MobiDB-lite"/>
    </source>
</evidence>
<feature type="compositionally biased region" description="Basic and acidic residues" evidence="1">
    <location>
        <begin position="427"/>
        <end position="440"/>
    </location>
</feature>
<protein>
    <submittedName>
        <fullName evidence="2">Uncharacterized protein</fullName>
    </submittedName>
</protein>
<feature type="compositionally biased region" description="Basic residues" evidence="1">
    <location>
        <begin position="1030"/>
        <end position="1047"/>
    </location>
</feature>
<reference evidence="2" key="1">
    <citation type="submission" date="2022-10" db="EMBL/GenBank/DDBJ databases">
        <title>Culturing micro-colonial fungi from biological soil crusts in the Mojave desert and describing Neophaeococcomyces mojavensis, and introducing the new genera and species Taxawa tesnikishii.</title>
        <authorList>
            <person name="Kurbessoian T."/>
            <person name="Stajich J.E."/>
        </authorList>
    </citation>
    <scope>NUCLEOTIDE SEQUENCE</scope>
    <source>
        <strain evidence="2">TK_1</strain>
    </source>
</reference>
<feature type="compositionally biased region" description="Polar residues" evidence="1">
    <location>
        <begin position="691"/>
        <end position="703"/>
    </location>
</feature>
<evidence type="ECO:0000313" key="3">
    <source>
        <dbReference type="Proteomes" id="UP001172684"/>
    </source>
</evidence>
<name>A0ABQ9P252_9PEZI</name>
<feature type="region of interest" description="Disordered" evidence="1">
    <location>
        <begin position="1014"/>
        <end position="1115"/>
    </location>
</feature>
<feature type="compositionally biased region" description="Basic and acidic residues" evidence="1">
    <location>
        <begin position="1063"/>
        <end position="1073"/>
    </location>
</feature>
<evidence type="ECO:0000313" key="2">
    <source>
        <dbReference type="EMBL" id="KAJ9667624.1"/>
    </source>
</evidence>
<organism evidence="2 3">
    <name type="scientific">Coniosporium apollinis</name>
    <dbReference type="NCBI Taxonomy" id="61459"/>
    <lineage>
        <taxon>Eukaryota</taxon>
        <taxon>Fungi</taxon>
        <taxon>Dikarya</taxon>
        <taxon>Ascomycota</taxon>
        <taxon>Pezizomycotina</taxon>
        <taxon>Dothideomycetes</taxon>
        <taxon>Dothideomycetes incertae sedis</taxon>
        <taxon>Coniosporium</taxon>
    </lineage>
</organism>
<dbReference type="EMBL" id="JAPDRL010000011">
    <property type="protein sequence ID" value="KAJ9667624.1"/>
    <property type="molecule type" value="Genomic_DNA"/>
</dbReference>
<accession>A0ABQ9P252</accession>
<proteinExistence type="predicted"/>
<feature type="compositionally biased region" description="Polar residues" evidence="1">
    <location>
        <begin position="713"/>
        <end position="724"/>
    </location>
</feature>
<feature type="compositionally biased region" description="Basic residues" evidence="1">
    <location>
        <begin position="136"/>
        <end position="146"/>
    </location>
</feature>
<feature type="compositionally biased region" description="Acidic residues" evidence="1">
    <location>
        <begin position="1074"/>
        <end position="1084"/>
    </location>
</feature>
<sequence length="1212" mass="136891">MPSQTGKNLIHLYDMAVELPDTQALTNSSKGGMRKAFPLSATAVGAHLEELRGAFQPTSISIINLKETPTFSSLPNTLSESVGEHLEELRNAFRPLSLHISHLKDTLTFSSSPATQRPLTYEVDGNITLSSDKIINRRRPLKRKAPTKPDTGLLTPPETPSEHSLAEEDVSETSMAHEDNTNRPPTPSSSTEEEVCTVPTDKWLVQHPFETATDRLEQQPREDEALTPPAADEAIVTAAIDTVLDDDLAAMFDQVRLSPRVICNSSDEVQESQPSDEVEAVTPAVEEESKDDGMQLVLRRRLPETEETSDRYYTTPMTDAELSRWAVTNNLDGIIPRGDPLAEAKWREQERAKALAQAKMTVIVKTEWLPWEDIASVRTPYGQMIFDDLDALKSVAILPLEEFLRKFPEAWTRPGWSVADIGQPPHDGNDAEQERHKDESVPSVPQPQEEILTAAVDAALEEHRDIHTDEVRDSSCMTHILTDRSQDVQLLRKAEVARPDDYEDIIASSMRPRPPPLRRRRQTVQFGPPRYFSQPSTNFSFDQWAKRNGLDGIIPRSKQFRINWTESTRDRDLEGAKRHVMVWTEWAHREDVQLIRKPNAQLIFSDPEVLEEVSDIASKLFLEKYPDAWSAPATHYDADGDEDSDRDGDSERDEDSKRDGSSEQEGSFEQFGSSEQEGSSEQDGHSGGSGTSPPAESNASPSIGSKPGHEASGEQTESAPTSTRAADEAPSKKPAKQSRFAAFFAQQEAEKKSFGKASNELDSLLKGYDEPLATAAQNGEASLPVKKPDQEIQINWEARVPEYTKGYDQVMVRSRNAVWWEMKVQEVRREFRNKLPSTLAEEVLYRQFLGYQSFNESGDTRLVILNVYPDEKPDKSGWYPSTNITPYHQTMPYRRFLFDPKPFGAQTPGQVQHESHPVLVARHQVMGRRFCKAPEGLCYARHFVERKPQFDDGMNKARRFWVHLDGRLPKELDFSQKAIDAVEVGPSSPIVKKEDDNYGSMGFDPSIVESPSLMGEWSETVPRRDQPLRRNTRNRRLLSKRLRRRQPLSKVSERQLAALQALHDSKERDKEMEQEAVEQEEVEQEEMKNEDSEQGELTARRPRQPLNGTTRKRQLLNKTLSRLPLGKISKQQLAALQALHEPKEKVEEMKREQKAVRASQTASIRDRLWKGYAVWQEAGSRPPPQTLVNSNLRPAPTANYLPPGFSAAHDPF</sequence>
<feature type="region of interest" description="Disordered" evidence="1">
    <location>
        <begin position="134"/>
        <end position="200"/>
    </location>
</feature>
<feature type="region of interest" description="Disordered" evidence="1">
    <location>
        <begin position="631"/>
        <end position="737"/>
    </location>
</feature>
<feature type="region of interest" description="Disordered" evidence="1">
    <location>
        <begin position="1178"/>
        <end position="1212"/>
    </location>
</feature>